<dbReference type="AlphaFoldDB" id="A0AAF0QMT8"/>
<name>A0AAF0QMT8_SOLVR</name>
<sequence>MIPWRLNLRKNYFWRLKMPGLNVNGQFSMFCFPRSGSSSSPLLPWLQMELLFRLHHWKSSTEFSRDVKPRRILMWPP</sequence>
<organism evidence="1 2">
    <name type="scientific">Solanum verrucosum</name>
    <dbReference type="NCBI Taxonomy" id="315347"/>
    <lineage>
        <taxon>Eukaryota</taxon>
        <taxon>Viridiplantae</taxon>
        <taxon>Streptophyta</taxon>
        <taxon>Embryophyta</taxon>
        <taxon>Tracheophyta</taxon>
        <taxon>Spermatophyta</taxon>
        <taxon>Magnoliopsida</taxon>
        <taxon>eudicotyledons</taxon>
        <taxon>Gunneridae</taxon>
        <taxon>Pentapetalae</taxon>
        <taxon>asterids</taxon>
        <taxon>lamiids</taxon>
        <taxon>Solanales</taxon>
        <taxon>Solanaceae</taxon>
        <taxon>Solanoideae</taxon>
        <taxon>Solaneae</taxon>
        <taxon>Solanum</taxon>
    </lineage>
</organism>
<gene>
    <name evidence="1" type="ORF">MTR67_018588</name>
</gene>
<evidence type="ECO:0000313" key="1">
    <source>
        <dbReference type="EMBL" id="WMV25203.1"/>
    </source>
</evidence>
<dbReference type="EMBL" id="CP133615">
    <property type="protein sequence ID" value="WMV25203.1"/>
    <property type="molecule type" value="Genomic_DNA"/>
</dbReference>
<protein>
    <submittedName>
        <fullName evidence="1">Uncharacterized protein</fullName>
    </submittedName>
</protein>
<dbReference type="Proteomes" id="UP001234989">
    <property type="component" value="Chromosome 4"/>
</dbReference>
<accession>A0AAF0QMT8</accession>
<evidence type="ECO:0000313" key="2">
    <source>
        <dbReference type="Proteomes" id="UP001234989"/>
    </source>
</evidence>
<keyword evidence="2" id="KW-1185">Reference proteome</keyword>
<proteinExistence type="predicted"/>
<reference evidence="1" key="1">
    <citation type="submission" date="2023-08" db="EMBL/GenBank/DDBJ databases">
        <title>A de novo genome assembly of Solanum verrucosum Schlechtendal, a Mexican diploid species geographically isolated from the other diploid A-genome species in potato relatives.</title>
        <authorList>
            <person name="Hosaka K."/>
        </authorList>
    </citation>
    <scope>NUCLEOTIDE SEQUENCE</scope>
    <source>
        <tissue evidence="1">Young leaves</tissue>
    </source>
</reference>